<reference evidence="3 4" key="1">
    <citation type="journal article" date="2018" name="MBio">
        <title>Comparative Genomics Reveals the Core Gene Toolbox for the Fungus-Insect Symbiosis.</title>
        <authorList>
            <person name="Wang Y."/>
            <person name="Stata M."/>
            <person name="Wang W."/>
            <person name="Stajich J.E."/>
            <person name="White M.M."/>
            <person name="Moncalvo J.M."/>
        </authorList>
    </citation>
    <scope>NUCLEOTIDE SEQUENCE [LARGE SCALE GENOMIC DNA]</scope>
    <source>
        <strain evidence="3 4">SWE-8-4</strain>
    </source>
</reference>
<gene>
    <name evidence="3" type="ORF">BB561_000812</name>
</gene>
<keyword evidence="2" id="KW-0472">Membrane</keyword>
<feature type="region of interest" description="Disordered" evidence="1">
    <location>
        <begin position="444"/>
        <end position="464"/>
    </location>
</feature>
<feature type="region of interest" description="Disordered" evidence="1">
    <location>
        <begin position="147"/>
        <end position="172"/>
    </location>
</feature>
<feature type="compositionally biased region" description="Acidic residues" evidence="1">
    <location>
        <begin position="386"/>
        <end position="398"/>
    </location>
</feature>
<evidence type="ECO:0000256" key="1">
    <source>
        <dbReference type="SAM" id="MobiDB-lite"/>
    </source>
</evidence>
<protein>
    <submittedName>
        <fullName evidence="3">Uncharacterized protein</fullName>
    </submittedName>
</protein>
<dbReference type="STRING" id="133385.A0A2T9YXG0"/>
<name>A0A2T9YXG0_9FUNG</name>
<evidence type="ECO:0000313" key="3">
    <source>
        <dbReference type="EMBL" id="PVU97015.1"/>
    </source>
</evidence>
<evidence type="ECO:0000256" key="2">
    <source>
        <dbReference type="SAM" id="Phobius"/>
    </source>
</evidence>
<organism evidence="3 4">
    <name type="scientific">Smittium simulii</name>
    <dbReference type="NCBI Taxonomy" id="133385"/>
    <lineage>
        <taxon>Eukaryota</taxon>
        <taxon>Fungi</taxon>
        <taxon>Fungi incertae sedis</taxon>
        <taxon>Zoopagomycota</taxon>
        <taxon>Kickxellomycotina</taxon>
        <taxon>Harpellomycetes</taxon>
        <taxon>Harpellales</taxon>
        <taxon>Legeriomycetaceae</taxon>
        <taxon>Smittium</taxon>
    </lineage>
</organism>
<dbReference type="Proteomes" id="UP000245383">
    <property type="component" value="Unassembled WGS sequence"/>
</dbReference>
<keyword evidence="2" id="KW-1133">Transmembrane helix</keyword>
<keyword evidence="2" id="KW-0812">Transmembrane</keyword>
<keyword evidence="4" id="KW-1185">Reference proteome</keyword>
<accession>A0A2T9YXG0</accession>
<evidence type="ECO:0000313" key="4">
    <source>
        <dbReference type="Proteomes" id="UP000245383"/>
    </source>
</evidence>
<feature type="region of interest" description="Disordered" evidence="1">
    <location>
        <begin position="384"/>
        <end position="409"/>
    </location>
</feature>
<dbReference type="EMBL" id="MBFR01000020">
    <property type="protein sequence ID" value="PVU97015.1"/>
    <property type="molecule type" value="Genomic_DNA"/>
</dbReference>
<sequence>MSLSLCSTGKYCSPDTSTTWALNSQNFIIWNRYYAPFAVQQRVDVYIYDTYNTRDPIAKFIGIENGTGTLGVTPNPSWFKYALSSFAQKRAFVFTVTPNGTPPDIPDSQPFYIIGSSNPNAPTPFPTGFSSPTSSSALLSTSTVSSTMDSSTIDSSTTDSSTTDSSTITTSFSATSTSSNVTTATTILTKTENDFLNQSLPTKSKVLIAVFSTLFLLLLILLMMIIILRKKRTNKEKYQRELYNTESAHKEDSLSSRASGVPLMPAVVNYNGSTSYSEIDQKAFNNIKNGDSSVRNSYAHSREPAIMDSPRAVVPGVGFSTRTGSSSSISKFSYVPNSHNINSSKNSINIRNHKSTPVNHLQDINVTVINQGLRDVFSRAPRDTTLESDDMDDLDDQIINDNSPDNIEETETWREDIALDRLNKALFEDRSIIHNAQKKTVGKFSNLNAGSSNSVNQGNNTDNN</sequence>
<feature type="transmembrane region" description="Helical" evidence="2">
    <location>
        <begin position="206"/>
        <end position="228"/>
    </location>
</feature>
<dbReference type="OrthoDB" id="5579184at2759"/>
<comment type="caution">
    <text evidence="3">The sequence shown here is derived from an EMBL/GenBank/DDBJ whole genome shotgun (WGS) entry which is preliminary data.</text>
</comment>
<proteinExistence type="predicted"/>
<dbReference type="AlphaFoldDB" id="A0A2T9YXG0"/>